<organism evidence="7 8">
    <name type="scientific">Ditylenchus dipsaci</name>
    <dbReference type="NCBI Taxonomy" id="166011"/>
    <lineage>
        <taxon>Eukaryota</taxon>
        <taxon>Metazoa</taxon>
        <taxon>Ecdysozoa</taxon>
        <taxon>Nematoda</taxon>
        <taxon>Chromadorea</taxon>
        <taxon>Rhabditida</taxon>
        <taxon>Tylenchina</taxon>
        <taxon>Tylenchomorpha</taxon>
        <taxon>Sphaerularioidea</taxon>
        <taxon>Anguinidae</taxon>
        <taxon>Anguininae</taxon>
        <taxon>Ditylenchus</taxon>
    </lineage>
</organism>
<dbReference type="PROSITE" id="PS00139">
    <property type="entry name" value="THIOL_PROTEASE_CYS"/>
    <property type="match status" value="1"/>
</dbReference>
<evidence type="ECO:0000256" key="3">
    <source>
        <dbReference type="ARBA" id="ARBA00022801"/>
    </source>
</evidence>
<dbReference type="PANTHER" id="PTHR12411">
    <property type="entry name" value="CYSTEINE PROTEASE FAMILY C1-RELATED"/>
    <property type="match status" value="1"/>
</dbReference>
<keyword evidence="5" id="KW-1133">Transmembrane helix</keyword>
<evidence type="ECO:0000313" key="7">
    <source>
        <dbReference type="Proteomes" id="UP000887574"/>
    </source>
</evidence>
<evidence type="ECO:0000256" key="1">
    <source>
        <dbReference type="ARBA" id="ARBA00008455"/>
    </source>
</evidence>
<sequence length="339" mass="39054">MKKSIVNLNRPFSVSVEPLLIPDARNETRRKRKAANRDFCHALLLILVALLACAFIYNYFPRILRRYHNYKDQIENTDWSKVASRLKHDFEMFEKKFERKWHESQEERAKRFEAFEKSFYQVQHLNSNSHISNSSHEINDFSDWTEDEIKRVVTPVKAQGKCGSCWAFATAATVESAYAVAHKELRSLSEQELLDCNLNNNACNGGNVARAFRFVHEHGLMLESEYPYVAHRQNSCALAGETTKIDTAYFLDRTEADMIDWLVNFGPVNIGISVTQPMMSYKSGVFRLQTMTASTRRRREVLDSKKQLGQNWGTERGYVYFARGVNACGIEDEPIGLLA</sequence>
<evidence type="ECO:0000256" key="5">
    <source>
        <dbReference type="SAM" id="Phobius"/>
    </source>
</evidence>
<keyword evidence="5" id="KW-0472">Membrane</keyword>
<feature type="transmembrane region" description="Helical" evidence="5">
    <location>
        <begin position="39"/>
        <end position="60"/>
    </location>
</feature>
<dbReference type="InterPro" id="IPR000169">
    <property type="entry name" value="Pept_cys_AS"/>
</dbReference>
<reference evidence="8" key="1">
    <citation type="submission" date="2022-11" db="UniProtKB">
        <authorList>
            <consortium name="WormBaseParasite"/>
        </authorList>
    </citation>
    <scope>IDENTIFICATION</scope>
</reference>
<evidence type="ECO:0000256" key="4">
    <source>
        <dbReference type="ARBA" id="ARBA00022807"/>
    </source>
</evidence>
<dbReference type="WBParaSite" id="jg14336">
    <property type="protein sequence ID" value="jg14336"/>
    <property type="gene ID" value="jg14336"/>
</dbReference>
<evidence type="ECO:0000256" key="2">
    <source>
        <dbReference type="ARBA" id="ARBA00022670"/>
    </source>
</evidence>
<feature type="domain" description="Peptidase C1A papain C-terminal" evidence="6">
    <location>
        <begin position="138"/>
        <end position="338"/>
    </location>
</feature>
<dbReference type="SMART" id="SM00645">
    <property type="entry name" value="Pept_C1"/>
    <property type="match status" value="1"/>
</dbReference>
<dbReference type="Gene3D" id="3.90.70.10">
    <property type="entry name" value="Cysteine proteinases"/>
    <property type="match status" value="1"/>
</dbReference>
<dbReference type="Pfam" id="PF00112">
    <property type="entry name" value="Peptidase_C1"/>
    <property type="match status" value="1"/>
</dbReference>
<proteinExistence type="inferred from homology"/>
<dbReference type="InterPro" id="IPR013128">
    <property type="entry name" value="Peptidase_C1A"/>
</dbReference>
<dbReference type="AlphaFoldDB" id="A0A915D0S5"/>
<evidence type="ECO:0000313" key="8">
    <source>
        <dbReference type="WBParaSite" id="jg14336"/>
    </source>
</evidence>
<keyword evidence="3" id="KW-0378">Hydrolase</keyword>
<dbReference type="GO" id="GO:0008234">
    <property type="term" value="F:cysteine-type peptidase activity"/>
    <property type="evidence" value="ECO:0007669"/>
    <property type="project" value="UniProtKB-KW"/>
</dbReference>
<protein>
    <submittedName>
        <fullName evidence="8">Peptidase C1A papain C-terminal domain-containing protein</fullName>
    </submittedName>
</protein>
<evidence type="ECO:0000259" key="6">
    <source>
        <dbReference type="SMART" id="SM00645"/>
    </source>
</evidence>
<name>A0A915D0S5_9BILA</name>
<dbReference type="InterPro" id="IPR038765">
    <property type="entry name" value="Papain-like_cys_pep_sf"/>
</dbReference>
<dbReference type="SUPFAM" id="SSF54001">
    <property type="entry name" value="Cysteine proteinases"/>
    <property type="match status" value="1"/>
</dbReference>
<keyword evidence="2" id="KW-0645">Protease</keyword>
<accession>A0A915D0S5</accession>
<dbReference type="InterPro" id="IPR039417">
    <property type="entry name" value="Peptidase_C1A_papain-like"/>
</dbReference>
<dbReference type="GO" id="GO:0006508">
    <property type="term" value="P:proteolysis"/>
    <property type="evidence" value="ECO:0007669"/>
    <property type="project" value="UniProtKB-KW"/>
</dbReference>
<dbReference type="Proteomes" id="UP000887574">
    <property type="component" value="Unplaced"/>
</dbReference>
<keyword evidence="5" id="KW-0812">Transmembrane</keyword>
<comment type="similarity">
    <text evidence="1">Belongs to the peptidase C1 family.</text>
</comment>
<keyword evidence="7" id="KW-1185">Reference proteome</keyword>
<keyword evidence="4" id="KW-0788">Thiol protease</keyword>
<dbReference type="InterPro" id="IPR000668">
    <property type="entry name" value="Peptidase_C1A_C"/>
</dbReference>
<dbReference type="CDD" id="cd02248">
    <property type="entry name" value="Peptidase_C1A"/>
    <property type="match status" value="1"/>
</dbReference>